<feature type="transmembrane region" description="Helical" evidence="1">
    <location>
        <begin position="6"/>
        <end position="24"/>
    </location>
</feature>
<sequence length="165" mass="18339">MKWRVVVSAYIGCLIYFIGLFIWGETGIISYNKLEKVHEAMSDNIVSLSLKNKQLEDKLVLLSTSSEQIKNHAKSLYLLEEDEGLILLKGISPPVTHMSPGTIIYPVDTGIDRTPFIRAVALSVGLIVFALSWILIPSVSPSVSEKRKVYMGNSGGFHSMRRASR</sequence>
<evidence type="ECO:0000313" key="2">
    <source>
        <dbReference type="EMBL" id="MEM5948062.1"/>
    </source>
</evidence>
<keyword evidence="1" id="KW-0812">Transmembrane</keyword>
<dbReference type="InterPro" id="IPR007060">
    <property type="entry name" value="FtsL/DivIC"/>
</dbReference>
<proteinExistence type="predicted"/>
<keyword evidence="3" id="KW-1185">Reference proteome</keyword>
<name>A0ABU9UD44_9SPIR</name>
<evidence type="ECO:0000256" key="1">
    <source>
        <dbReference type="SAM" id="Phobius"/>
    </source>
</evidence>
<keyword evidence="1" id="KW-1133">Transmembrane helix</keyword>
<reference evidence="2 3" key="1">
    <citation type="submission" date="2024-03" db="EMBL/GenBank/DDBJ databases">
        <title>Ignisphaera cupida sp. nov., a hyperthermophilic hydrolytic archaeon from a hot spring of Kamchatka, and proposal of Ignisphaeraceae fam. nov.</title>
        <authorList>
            <person name="Podosokorskaya O.A."/>
            <person name="Elcheninov A.G."/>
            <person name="Maltseva A.I."/>
            <person name="Zayulina K.S."/>
            <person name="Novikov A."/>
            <person name="Merkel A.Y."/>
        </authorList>
    </citation>
    <scope>NUCLEOTIDE SEQUENCE [LARGE SCALE GENOMIC DNA]</scope>
    <source>
        <strain evidence="2 3">38H-sp</strain>
    </source>
</reference>
<dbReference type="Pfam" id="PF04977">
    <property type="entry name" value="DivIC"/>
    <property type="match status" value="1"/>
</dbReference>
<dbReference type="RefSeq" id="WP_420069508.1">
    <property type="nucleotide sequence ID" value="NZ_JBCHKQ010000002.1"/>
</dbReference>
<keyword evidence="1" id="KW-0472">Membrane</keyword>
<dbReference type="Proteomes" id="UP001466331">
    <property type="component" value="Unassembled WGS sequence"/>
</dbReference>
<accession>A0ABU9UD44</accession>
<feature type="transmembrane region" description="Helical" evidence="1">
    <location>
        <begin position="116"/>
        <end position="136"/>
    </location>
</feature>
<organism evidence="2 3">
    <name type="scientific">Rarispira pelagica</name>
    <dbReference type="NCBI Taxonomy" id="3141764"/>
    <lineage>
        <taxon>Bacteria</taxon>
        <taxon>Pseudomonadati</taxon>
        <taxon>Spirochaetota</taxon>
        <taxon>Spirochaetia</taxon>
        <taxon>Winmispirales</taxon>
        <taxon>Winmispiraceae</taxon>
        <taxon>Rarispira</taxon>
    </lineage>
</organism>
<gene>
    <name evidence="2" type="ORF">WKV44_05860</name>
</gene>
<dbReference type="EMBL" id="JBCHKQ010000002">
    <property type="protein sequence ID" value="MEM5948062.1"/>
    <property type="molecule type" value="Genomic_DNA"/>
</dbReference>
<evidence type="ECO:0000313" key="3">
    <source>
        <dbReference type="Proteomes" id="UP001466331"/>
    </source>
</evidence>
<comment type="caution">
    <text evidence="2">The sequence shown here is derived from an EMBL/GenBank/DDBJ whole genome shotgun (WGS) entry which is preliminary data.</text>
</comment>
<protein>
    <submittedName>
        <fullName evidence="2">Septum formation initiator family protein</fullName>
    </submittedName>
</protein>